<comment type="caution">
    <text evidence="1">The sequence shown here is derived from an EMBL/GenBank/DDBJ whole genome shotgun (WGS) entry which is preliminary data.</text>
</comment>
<gene>
    <name evidence="1" type="ORF">PBAT_21230</name>
</gene>
<organism evidence="1 2">
    <name type="scientific">Paenibacillus antarcticus</name>
    <dbReference type="NCBI Taxonomy" id="253703"/>
    <lineage>
        <taxon>Bacteria</taxon>
        <taxon>Bacillati</taxon>
        <taxon>Bacillota</taxon>
        <taxon>Bacilli</taxon>
        <taxon>Bacillales</taxon>
        <taxon>Paenibacillaceae</taxon>
        <taxon>Paenibacillus</taxon>
    </lineage>
</organism>
<name>A0A162Q0Q1_9BACL</name>
<evidence type="ECO:0000313" key="1">
    <source>
        <dbReference type="EMBL" id="OAB41090.1"/>
    </source>
</evidence>
<dbReference type="RefSeq" id="WP_068586545.1">
    <property type="nucleotide sequence ID" value="NZ_CP043611.1"/>
</dbReference>
<keyword evidence="2" id="KW-1185">Reference proteome</keyword>
<evidence type="ECO:0000313" key="2">
    <source>
        <dbReference type="Proteomes" id="UP000077355"/>
    </source>
</evidence>
<proteinExistence type="predicted"/>
<accession>A0A162Q0Q1</accession>
<reference evidence="1 2" key="1">
    <citation type="submission" date="2016-03" db="EMBL/GenBank/DDBJ databases">
        <title>Draft genome sequence of Paenibacillus antarcticus CECT 5836.</title>
        <authorList>
            <person name="Shin S.-K."/>
            <person name="Yi H."/>
        </authorList>
    </citation>
    <scope>NUCLEOTIDE SEQUENCE [LARGE SCALE GENOMIC DNA]</scope>
    <source>
        <strain evidence="1 2">CECT 5836</strain>
    </source>
</reference>
<dbReference type="AlphaFoldDB" id="A0A162Q0Q1"/>
<sequence length="62" mass="7252">MTTFNYETDLTSKKLLQFCYTCEDAHLCNSEEKCKACWTEQGMLVEEDEMNETQVLLQLIHA</sequence>
<protein>
    <submittedName>
        <fullName evidence="1">Uncharacterized protein</fullName>
    </submittedName>
</protein>
<dbReference type="EMBL" id="LVJI01000048">
    <property type="protein sequence ID" value="OAB41090.1"/>
    <property type="molecule type" value="Genomic_DNA"/>
</dbReference>
<dbReference type="Proteomes" id="UP000077355">
    <property type="component" value="Unassembled WGS sequence"/>
</dbReference>
<dbReference type="OrthoDB" id="2627814at2"/>